<feature type="chain" id="PRO_5042198785" evidence="8">
    <location>
        <begin position="18"/>
        <end position="477"/>
    </location>
</feature>
<evidence type="ECO:0000256" key="6">
    <source>
        <dbReference type="RuleBase" id="RU000454"/>
    </source>
</evidence>
<evidence type="ECO:0000256" key="7">
    <source>
        <dbReference type="SAM" id="MobiDB-lite"/>
    </source>
</evidence>
<evidence type="ECO:0000256" key="3">
    <source>
        <dbReference type="ARBA" id="ARBA00022750"/>
    </source>
</evidence>
<accession>A0AAD4E990</accession>
<gene>
    <name evidence="10" type="ORF">F5891DRAFT_979048</name>
</gene>
<feature type="region of interest" description="Disordered" evidence="7">
    <location>
        <begin position="425"/>
        <end position="449"/>
    </location>
</feature>
<keyword evidence="8" id="KW-0732">Signal</keyword>
<dbReference type="InterPro" id="IPR021109">
    <property type="entry name" value="Peptidase_aspartic_dom_sf"/>
</dbReference>
<dbReference type="GeneID" id="64671131"/>
<dbReference type="RefSeq" id="XP_041227500.1">
    <property type="nucleotide sequence ID" value="XM_041376833.1"/>
</dbReference>
<evidence type="ECO:0000256" key="5">
    <source>
        <dbReference type="PIRSR" id="PIRSR601461-1"/>
    </source>
</evidence>
<evidence type="ECO:0000256" key="1">
    <source>
        <dbReference type="ARBA" id="ARBA00007447"/>
    </source>
</evidence>
<evidence type="ECO:0000259" key="9">
    <source>
        <dbReference type="PROSITE" id="PS51767"/>
    </source>
</evidence>
<dbReference type="GO" id="GO:0006508">
    <property type="term" value="P:proteolysis"/>
    <property type="evidence" value="ECO:0007669"/>
    <property type="project" value="UniProtKB-KW"/>
</dbReference>
<keyword evidence="11" id="KW-1185">Reference proteome</keyword>
<dbReference type="CDD" id="cd05471">
    <property type="entry name" value="pepsin_like"/>
    <property type="match status" value="1"/>
</dbReference>
<dbReference type="PANTHER" id="PTHR47966:SF57">
    <property type="entry name" value="PEPTIDASE A1 DOMAIN-CONTAINING PROTEIN"/>
    <property type="match status" value="1"/>
</dbReference>
<keyword evidence="3 6" id="KW-0064">Aspartyl protease</keyword>
<dbReference type="PROSITE" id="PS00141">
    <property type="entry name" value="ASP_PROTEASE"/>
    <property type="match status" value="2"/>
</dbReference>
<dbReference type="InterPro" id="IPR034164">
    <property type="entry name" value="Pepsin-like_dom"/>
</dbReference>
<dbReference type="EMBL" id="JABBWK010000019">
    <property type="protein sequence ID" value="KAG1901925.1"/>
    <property type="molecule type" value="Genomic_DNA"/>
</dbReference>
<dbReference type="Proteomes" id="UP001195769">
    <property type="component" value="Unassembled WGS sequence"/>
</dbReference>
<sequence>MFSLPLIAAALLPFALAAPQPDTGVIHVPIVRRSQTNRVANLPKAVEALRAKYGFRPTSATYSKRANTAAVPITDEGNDSSYSGVVSIGTPAQNFDLVLDTGSSDLWVATSSCSACASYEFTTSKSSTFQSSGTPLEINYGSGSVKGSVAEDTVTFGGFTINQQEIYLFSVAVAVSSITSGLITGELSGIMGLGFNTISALNATPFWQALYNANQLSEPLFSFYLARYIDQSTMSTAPGGTLTLGGTNSSLYQGSIEYLDLTGPASYWLLNVNSLSVQGNTVSVGSSSLAAIDTGTTLIAAPSTVAADIWAQVPGSEALTGEYAGLYAFPCTTDVTVTISFGGSTWTINPADMNLGSISSSTSAATTQMCAGGIFDIGTSVGSGSNVPTWIIGDTFLKNVYSVFRANPAAVGFAQLASGLSTTATGTSNPNPAKVTNSATSTSSSGNPLSGAASPRSNIAVSLTLLASVAAFFTILL</sequence>
<evidence type="ECO:0000313" key="11">
    <source>
        <dbReference type="Proteomes" id="UP001195769"/>
    </source>
</evidence>
<dbReference type="InterPro" id="IPR033121">
    <property type="entry name" value="PEPTIDASE_A1"/>
</dbReference>
<dbReference type="FunFam" id="2.40.70.10:FF:000115">
    <property type="entry name" value="Lysosomal aspartic protease"/>
    <property type="match status" value="1"/>
</dbReference>
<feature type="active site" evidence="5">
    <location>
        <position position="293"/>
    </location>
</feature>
<dbReference type="InterPro" id="IPR001461">
    <property type="entry name" value="Aspartic_peptidase_A1"/>
</dbReference>
<comment type="similarity">
    <text evidence="1 6">Belongs to the peptidase A1 family.</text>
</comment>
<reference evidence="10" key="1">
    <citation type="journal article" date="2020" name="New Phytol.">
        <title>Comparative genomics reveals dynamic genome evolution in host specialist ectomycorrhizal fungi.</title>
        <authorList>
            <person name="Lofgren L.A."/>
            <person name="Nguyen N.H."/>
            <person name="Vilgalys R."/>
            <person name="Ruytinx J."/>
            <person name="Liao H.L."/>
            <person name="Branco S."/>
            <person name="Kuo A."/>
            <person name="LaButti K."/>
            <person name="Lipzen A."/>
            <person name="Andreopoulos W."/>
            <person name="Pangilinan J."/>
            <person name="Riley R."/>
            <person name="Hundley H."/>
            <person name="Na H."/>
            <person name="Barry K."/>
            <person name="Grigoriev I.V."/>
            <person name="Stajich J.E."/>
            <person name="Kennedy P.G."/>
        </authorList>
    </citation>
    <scope>NUCLEOTIDE SEQUENCE</scope>
    <source>
        <strain evidence="10">FC203</strain>
    </source>
</reference>
<dbReference type="GO" id="GO:0004190">
    <property type="term" value="F:aspartic-type endopeptidase activity"/>
    <property type="evidence" value="ECO:0007669"/>
    <property type="project" value="UniProtKB-KW"/>
</dbReference>
<feature type="domain" description="Peptidase A1" evidence="9">
    <location>
        <begin position="82"/>
        <end position="414"/>
    </location>
</feature>
<dbReference type="Pfam" id="PF00026">
    <property type="entry name" value="Asp"/>
    <property type="match status" value="1"/>
</dbReference>
<evidence type="ECO:0000313" key="10">
    <source>
        <dbReference type="EMBL" id="KAG1901925.1"/>
    </source>
</evidence>
<name>A0AAD4E990_9AGAM</name>
<evidence type="ECO:0000256" key="8">
    <source>
        <dbReference type="SAM" id="SignalP"/>
    </source>
</evidence>
<evidence type="ECO:0000256" key="2">
    <source>
        <dbReference type="ARBA" id="ARBA00022670"/>
    </source>
</evidence>
<dbReference type="PROSITE" id="PS51767">
    <property type="entry name" value="PEPTIDASE_A1"/>
    <property type="match status" value="1"/>
</dbReference>
<proteinExistence type="inferred from homology"/>
<comment type="caution">
    <text evidence="10">The sequence shown here is derived from an EMBL/GenBank/DDBJ whole genome shotgun (WGS) entry which is preliminary data.</text>
</comment>
<dbReference type="PRINTS" id="PR00792">
    <property type="entry name" value="PEPSIN"/>
</dbReference>
<dbReference type="AlphaFoldDB" id="A0AAD4E990"/>
<keyword evidence="4 6" id="KW-0378">Hydrolase</keyword>
<dbReference type="InterPro" id="IPR001969">
    <property type="entry name" value="Aspartic_peptidase_AS"/>
</dbReference>
<dbReference type="Gene3D" id="2.40.70.10">
    <property type="entry name" value="Acid Proteases"/>
    <property type="match status" value="2"/>
</dbReference>
<feature type="compositionally biased region" description="Low complexity" evidence="7">
    <location>
        <begin position="437"/>
        <end position="449"/>
    </location>
</feature>
<keyword evidence="2 6" id="KW-0645">Protease</keyword>
<protein>
    <submittedName>
        <fullName evidence="10">Aspartic peptidase domain-containing protein</fullName>
    </submittedName>
</protein>
<feature type="active site" evidence="5">
    <location>
        <position position="100"/>
    </location>
</feature>
<organism evidence="10 11">
    <name type="scientific">Suillus fuscotomentosus</name>
    <dbReference type="NCBI Taxonomy" id="1912939"/>
    <lineage>
        <taxon>Eukaryota</taxon>
        <taxon>Fungi</taxon>
        <taxon>Dikarya</taxon>
        <taxon>Basidiomycota</taxon>
        <taxon>Agaricomycotina</taxon>
        <taxon>Agaricomycetes</taxon>
        <taxon>Agaricomycetidae</taxon>
        <taxon>Boletales</taxon>
        <taxon>Suillineae</taxon>
        <taxon>Suillaceae</taxon>
        <taxon>Suillus</taxon>
    </lineage>
</organism>
<evidence type="ECO:0000256" key="4">
    <source>
        <dbReference type="ARBA" id="ARBA00022801"/>
    </source>
</evidence>
<feature type="signal peptide" evidence="8">
    <location>
        <begin position="1"/>
        <end position="17"/>
    </location>
</feature>
<dbReference type="SUPFAM" id="SSF50630">
    <property type="entry name" value="Acid proteases"/>
    <property type="match status" value="1"/>
</dbReference>
<dbReference type="PANTHER" id="PTHR47966">
    <property type="entry name" value="BETA-SITE APP-CLEAVING ENZYME, ISOFORM A-RELATED"/>
    <property type="match status" value="1"/>
</dbReference>